<evidence type="ECO:0000313" key="3">
    <source>
        <dbReference type="EMBL" id="MDT0559335.1"/>
    </source>
</evidence>
<evidence type="ECO:0000256" key="1">
    <source>
        <dbReference type="SAM" id="Coils"/>
    </source>
</evidence>
<evidence type="ECO:0000313" key="4">
    <source>
        <dbReference type="Proteomes" id="UP001259492"/>
    </source>
</evidence>
<evidence type="ECO:0008006" key="5">
    <source>
        <dbReference type="Google" id="ProtNLM"/>
    </source>
</evidence>
<feature type="chain" id="PRO_5045450452" description="Tetratricopeptide repeat protein" evidence="2">
    <location>
        <begin position="20"/>
        <end position="425"/>
    </location>
</feature>
<keyword evidence="4" id="KW-1185">Reference proteome</keyword>
<comment type="caution">
    <text evidence="3">The sequence shown here is derived from an EMBL/GenBank/DDBJ whole genome shotgun (WGS) entry which is preliminary data.</text>
</comment>
<name>A0ABU2YNG1_9FLAO</name>
<protein>
    <recommendedName>
        <fullName evidence="5">Tetratricopeptide repeat protein</fullName>
    </recommendedName>
</protein>
<gene>
    <name evidence="3" type="ORF">RM697_11780</name>
</gene>
<reference evidence="3 4" key="1">
    <citation type="submission" date="2023-09" db="EMBL/GenBank/DDBJ databases">
        <authorList>
            <person name="Rey-Velasco X."/>
        </authorList>
    </citation>
    <scope>NUCLEOTIDE SEQUENCE [LARGE SCALE GENOMIC DNA]</scope>
    <source>
        <strain evidence="3 4">W332</strain>
    </source>
</reference>
<dbReference type="RefSeq" id="WP_311428100.1">
    <property type="nucleotide sequence ID" value="NZ_JAVRIA010000007.1"/>
</dbReference>
<accession>A0ABU2YNG1</accession>
<dbReference type="Proteomes" id="UP001259492">
    <property type="component" value="Unassembled WGS sequence"/>
</dbReference>
<sequence>MRFGIFLFLFFSFSINAIAQTDEELGGAYLKRAENSYNNGEIDESVTYFKKAVKLFGDTRNSRISRLGMILSFEQEDYFIARSYSYDYFELAEKGTEDYNEMLDLRVDIDLNIDLEIAEMKRIEKETLIKEAQERKLDSLKKVWQTSSLDYNIEVDSISKFNVNNIAIYKKDNAFGIMDDVGNILEEASLYKHAISYDNFILLLSNKDKPTKIYYYNTNTGDNGLLPSVVSFNSSSTHYGKVMLPRANGLIVAYPNNSTKVYLYNLITKEFVTIQNQKDVLKNLRKNDIIDNYNKVGQVKLDKKWLFIGGDIGGGIFALYEGKNRLYGFLNTYDGNIYANEYYNYLGAYDGNFELIDSENRFWMTSEGTRQDYNNDKNGTYNGLTKVVKLKDGSYRFHQNIDGQDYLVLRKQKLINQNAFIAKRP</sequence>
<keyword evidence="2" id="KW-0732">Signal</keyword>
<feature type="coiled-coil region" evidence="1">
    <location>
        <begin position="115"/>
        <end position="143"/>
    </location>
</feature>
<proteinExistence type="predicted"/>
<feature type="signal peptide" evidence="2">
    <location>
        <begin position="1"/>
        <end position="19"/>
    </location>
</feature>
<keyword evidence="1" id="KW-0175">Coiled coil</keyword>
<evidence type="ECO:0000256" key="2">
    <source>
        <dbReference type="SAM" id="SignalP"/>
    </source>
</evidence>
<organism evidence="3 4">
    <name type="scientific">Microcosmobacter mediterraneus</name>
    <dbReference type="NCBI Taxonomy" id="3075607"/>
    <lineage>
        <taxon>Bacteria</taxon>
        <taxon>Pseudomonadati</taxon>
        <taxon>Bacteroidota</taxon>
        <taxon>Flavobacteriia</taxon>
        <taxon>Flavobacteriales</taxon>
        <taxon>Flavobacteriaceae</taxon>
        <taxon>Microcosmobacter</taxon>
    </lineage>
</organism>
<dbReference type="EMBL" id="JAVRIA010000007">
    <property type="protein sequence ID" value="MDT0559335.1"/>
    <property type="molecule type" value="Genomic_DNA"/>
</dbReference>